<dbReference type="PANTHER" id="PTHR46035">
    <property type="entry name" value="TETRATRICOPEPTIDE REPEAT PROTEIN 4"/>
    <property type="match status" value="1"/>
</dbReference>
<feature type="region of interest" description="Disordered" evidence="1">
    <location>
        <begin position="1"/>
        <end position="21"/>
    </location>
</feature>
<proteinExistence type="predicted"/>
<dbReference type="SUPFAM" id="SSF48452">
    <property type="entry name" value="TPR-like"/>
    <property type="match status" value="1"/>
</dbReference>
<dbReference type="GO" id="GO:0006457">
    <property type="term" value="P:protein folding"/>
    <property type="evidence" value="ECO:0007669"/>
    <property type="project" value="TreeGrafter"/>
</dbReference>
<sequence>MDFTSTYAHSSMTSLQVAPSDSAPNLFMGSASPIRVSTPWHQPSKSIHPMAPTLPFSLSFTSASSQNRPEYHTKQDMEPTAQVTSKTPMTDEERQHLAEKLDLELEDFIGGLEKRSYTEGWPEDRWQEEMEKHPFFMSQPPSADQPLSPLMEGLQQLKYDEKENSPEDLANSYKEDGNFNFKIKKYRMAIVAYTEGLRHKCSDDKLNAQLHNNRAAAHFFLKNYRSCANDCKAALRLLPDYPKVRPRLAQCLFHLSQFDECVTSCDQILGEQPDHKEMKALRTKAMTAKKYKERDFRRKERTSHKSMEQERALLQVIADRGVTLDKRGLPDHSSEGRVHLSGVSLVWPVMFLYPEHETTDLIEEFHEDTTYVVVAGRPSFLVLAEGSEAQKRILALNAKV</sequence>
<dbReference type="PANTHER" id="PTHR46035:SF1">
    <property type="entry name" value="TETRATRICOPEPTIDE REPEAT PROTEIN 4"/>
    <property type="match status" value="1"/>
</dbReference>
<evidence type="ECO:0000256" key="1">
    <source>
        <dbReference type="SAM" id="MobiDB-lite"/>
    </source>
</evidence>
<dbReference type="AlphaFoldDB" id="A0A7R9IJA2"/>
<reference evidence="2" key="1">
    <citation type="submission" date="2020-11" db="EMBL/GenBank/DDBJ databases">
        <authorList>
            <person name="Tran Van P."/>
        </authorList>
    </citation>
    <scope>NUCLEOTIDE SEQUENCE</scope>
</reference>
<dbReference type="Gene3D" id="1.25.40.10">
    <property type="entry name" value="Tetratricopeptide repeat domain"/>
    <property type="match status" value="1"/>
</dbReference>
<dbReference type="GO" id="GO:0005634">
    <property type="term" value="C:nucleus"/>
    <property type="evidence" value="ECO:0007669"/>
    <property type="project" value="TreeGrafter"/>
</dbReference>
<dbReference type="InterPro" id="IPR019734">
    <property type="entry name" value="TPR_rpt"/>
</dbReference>
<dbReference type="GO" id="GO:0030544">
    <property type="term" value="F:Hsp70 protein binding"/>
    <property type="evidence" value="ECO:0007669"/>
    <property type="project" value="TreeGrafter"/>
</dbReference>
<name>A0A7R9IJA2_9NEOP</name>
<dbReference type="SMART" id="SM00028">
    <property type="entry name" value="TPR"/>
    <property type="match status" value="3"/>
</dbReference>
<dbReference type="GO" id="GO:0005829">
    <property type="term" value="C:cytosol"/>
    <property type="evidence" value="ECO:0007669"/>
    <property type="project" value="TreeGrafter"/>
</dbReference>
<protein>
    <recommendedName>
        <fullName evidence="3">Tetratricopeptide repeat protein 4</fullName>
    </recommendedName>
</protein>
<evidence type="ECO:0008006" key="3">
    <source>
        <dbReference type="Google" id="ProtNLM"/>
    </source>
</evidence>
<evidence type="ECO:0000313" key="2">
    <source>
        <dbReference type="EMBL" id="CAD7459445.1"/>
    </source>
</evidence>
<dbReference type="EMBL" id="OE002875">
    <property type="protein sequence ID" value="CAD7459445.1"/>
    <property type="molecule type" value="Genomic_DNA"/>
</dbReference>
<feature type="region of interest" description="Disordered" evidence="1">
    <location>
        <begin position="63"/>
        <end position="89"/>
    </location>
</feature>
<organism evidence="2">
    <name type="scientific">Timema tahoe</name>
    <dbReference type="NCBI Taxonomy" id="61484"/>
    <lineage>
        <taxon>Eukaryota</taxon>
        <taxon>Metazoa</taxon>
        <taxon>Ecdysozoa</taxon>
        <taxon>Arthropoda</taxon>
        <taxon>Hexapoda</taxon>
        <taxon>Insecta</taxon>
        <taxon>Pterygota</taxon>
        <taxon>Neoptera</taxon>
        <taxon>Polyneoptera</taxon>
        <taxon>Phasmatodea</taxon>
        <taxon>Timematodea</taxon>
        <taxon>Timematoidea</taxon>
        <taxon>Timematidae</taxon>
        <taxon>Timema</taxon>
    </lineage>
</organism>
<dbReference type="Pfam" id="PF14559">
    <property type="entry name" value="TPR_19"/>
    <property type="match status" value="1"/>
</dbReference>
<dbReference type="GO" id="GO:0051879">
    <property type="term" value="F:Hsp90 protein binding"/>
    <property type="evidence" value="ECO:0007669"/>
    <property type="project" value="TreeGrafter"/>
</dbReference>
<accession>A0A7R9IJA2</accession>
<gene>
    <name evidence="2" type="ORF">TTEB3V08_LOCUS7398</name>
</gene>
<dbReference type="InterPro" id="IPR011990">
    <property type="entry name" value="TPR-like_helical_dom_sf"/>
</dbReference>